<dbReference type="PIRSF" id="PIRSF006429">
    <property type="entry name" value="GOGAT_lg_2"/>
    <property type="match status" value="1"/>
</dbReference>
<feature type="transmembrane region" description="Helical" evidence="3">
    <location>
        <begin position="9"/>
        <end position="27"/>
    </location>
</feature>
<dbReference type="GO" id="GO:0016491">
    <property type="term" value="F:oxidoreductase activity"/>
    <property type="evidence" value="ECO:0007669"/>
    <property type="project" value="UniProtKB-KW"/>
</dbReference>
<keyword evidence="3" id="KW-1133">Transmembrane helix</keyword>
<keyword evidence="5" id="KW-0560">Oxidoreductase</keyword>
<organism evidence="5 6">
    <name type="scientific">Marinobacter xestospongiae</name>
    <dbReference type="NCBI Taxonomy" id="994319"/>
    <lineage>
        <taxon>Bacteria</taxon>
        <taxon>Pseudomonadati</taxon>
        <taxon>Pseudomonadota</taxon>
        <taxon>Gammaproteobacteria</taxon>
        <taxon>Pseudomonadales</taxon>
        <taxon>Marinobacteraceae</taxon>
        <taxon>Marinobacter</taxon>
    </lineage>
</organism>
<dbReference type="Pfam" id="PF01645">
    <property type="entry name" value="Glu_synthase"/>
    <property type="match status" value="1"/>
</dbReference>
<dbReference type="PANTHER" id="PTHR43819:SF1">
    <property type="entry name" value="ARCHAEAL-TYPE GLUTAMATE SYNTHASE [NADPH]"/>
    <property type="match status" value="1"/>
</dbReference>
<protein>
    <submittedName>
        <fullName evidence="5">FMN-binding glutamate synthase family protein</fullName>
        <ecNumber evidence="5">1.4.-.-</ecNumber>
    </submittedName>
</protein>
<dbReference type="SUPFAM" id="SSF51395">
    <property type="entry name" value="FMN-linked oxidoreductases"/>
    <property type="match status" value="1"/>
</dbReference>
<evidence type="ECO:0000313" key="6">
    <source>
        <dbReference type="Proteomes" id="UP001269819"/>
    </source>
</evidence>
<comment type="similarity">
    <text evidence="1 2">Belongs to the glutamate synthase family.</text>
</comment>
<name>A0ABU3VW34_9GAMM</name>
<comment type="caution">
    <text evidence="5">The sequence shown here is derived from an EMBL/GenBank/DDBJ whole genome shotgun (WGS) entry which is preliminary data.</text>
</comment>
<evidence type="ECO:0000259" key="4">
    <source>
        <dbReference type="Pfam" id="PF01645"/>
    </source>
</evidence>
<evidence type="ECO:0000256" key="2">
    <source>
        <dbReference type="PIRNR" id="PIRNR006429"/>
    </source>
</evidence>
<accession>A0ABU3VW34</accession>
<dbReference type="CDD" id="cd02808">
    <property type="entry name" value="GltS_FMN"/>
    <property type="match status" value="1"/>
</dbReference>
<dbReference type="PANTHER" id="PTHR43819">
    <property type="entry name" value="ARCHAEAL-TYPE GLUTAMATE SYNTHASE [NADPH]"/>
    <property type="match status" value="1"/>
</dbReference>
<feature type="domain" description="Glutamate synthase" evidence="4">
    <location>
        <begin position="155"/>
        <end position="473"/>
    </location>
</feature>
<evidence type="ECO:0000313" key="5">
    <source>
        <dbReference type="EMBL" id="MDV2077931.1"/>
    </source>
</evidence>
<dbReference type="EC" id="1.4.-.-" evidence="5"/>
<keyword evidence="3" id="KW-0472">Membrane</keyword>
<evidence type="ECO:0000256" key="1">
    <source>
        <dbReference type="ARBA" id="ARBA00009716"/>
    </source>
</evidence>
<dbReference type="Proteomes" id="UP001269819">
    <property type="component" value="Unassembled WGS sequence"/>
</dbReference>
<gene>
    <name evidence="5" type="ORF">RYS15_04520</name>
</gene>
<proteinExistence type="inferred from homology"/>
<dbReference type="Gene3D" id="3.20.20.70">
    <property type="entry name" value="Aldolase class I"/>
    <property type="match status" value="1"/>
</dbReference>
<dbReference type="EMBL" id="JAWIIJ010000002">
    <property type="protein sequence ID" value="MDV2077931.1"/>
    <property type="molecule type" value="Genomic_DNA"/>
</dbReference>
<keyword evidence="6" id="KW-1185">Reference proteome</keyword>
<dbReference type="InterPro" id="IPR002932">
    <property type="entry name" value="Glu_synthdom"/>
</dbReference>
<dbReference type="InterPro" id="IPR024188">
    <property type="entry name" value="GltB"/>
</dbReference>
<dbReference type="InterPro" id="IPR013785">
    <property type="entry name" value="Aldolase_TIM"/>
</dbReference>
<dbReference type="InterPro" id="IPR027283">
    <property type="entry name" value="YerD"/>
</dbReference>
<reference evidence="5 6" key="1">
    <citation type="submission" date="2023-10" db="EMBL/GenBank/DDBJ databases">
        <title>Characteristics and mechanism of a salt-tolerant marine origin heterotrophic nitrifying- aerobic denitrifying bacteria Marinobacter xestospongiae HN1.</title>
        <authorList>
            <person name="Qi R."/>
        </authorList>
    </citation>
    <scope>NUCLEOTIDE SEQUENCE [LARGE SCALE GENOMIC DNA]</scope>
    <source>
        <strain evidence="5 6">HN1</strain>
    </source>
</reference>
<keyword evidence="3" id="KW-0812">Transmembrane</keyword>
<dbReference type="PIRSF" id="PIRSF500060">
    <property type="entry name" value="UCP500060"/>
    <property type="match status" value="1"/>
</dbReference>
<evidence type="ECO:0000256" key="3">
    <source>
        <dbReference type="SAM" id="Phobius"/>
    </source>
</evidence>
<sequence>MLKLPPSRYFAYLLSLFGLLVSLPLAFAGLVGYWLPGILALLAVLGTHDLLQRRHTVSRNYPILANIRYFLESFGPEIRQYFIQSDTEERPFSREQRAIVYQRAKNTLDKRPFGSQLAMYEEGFEWMNHSLQPTRIDNPDFRVVIGADCDKPYQASVFNISAMSFGSLSANAILALNTGARKGGFYHDTGEGSISRYHRQPGGDLVWEIGSGYFGCRNDDGSFSEQKFVENAARDQVKMIEVKLSQGAKPGHGGILPGAKVTPEIADARGVPVGQDVVSPASHSAFSTPRELLVFIDRLRELSGGKPVGFKLAIGHPWEWFAIVKAMLETGRRPDFIVVDGGEGGTGAAPLEFINRLGMPLTEALLLVHNTLVGTHLREHISVGAAGKITSAFNIARTLALGADWCNAARGYMFALGCIQSLSCHSGKCPTGIATQDPGRSQGLDVANKSERVYHFHRNTVGALANLLAAAGLTHPSELGPEHIIRRVSRNEVSSYLDMYAFLEPGALLRGRTGQPVFDRYWPMADSASFDPPASIRQLRESKLR</sequence>